<comment type="similarity">
    <text evidence="2">Belongs to the PER33/POM33 family.</text>
</comment>
<name>S9RFN5_SCHOY</name>
<accession>S9RFN5</accession>
<proteinExistence type="inferred from homology"/>
<organism evidence="7 8">
    <name type="scientific">Schizosaccharomyces octosporus (strain yFS286)</name>
    <name type="common">Fission yeast</name>
    <name type="synonym">Octosporomyces octosporus</name>
    <dbReference type="NCBI Taxonomy" id="483514"/>
    <lineage>
        <taxon>Eukaryota</taxon>
        <taxon>Fungi</taxon>
        <taxon>Dikarya</taxon>
        <taxon>Ascomycota</taxon>
        <taxon>Taphrinomycotina</taxon>
        <taxon>Schizosaccharomycetes</taxon>
        <taxon>Schizosaccharomycetales</taxon>
        <taxon>Schizosaccharomycetaceae</taxon>
        <taxon>Schizosaccharomyces</taxon>
    </lineage>
</organism>
<sequence length="276" mass="31520">MPPKVSPNKPLGERLLPLVKNTQFFWFLGQFAVVLFSAIYTLQVVPFRQGSSCIFKTGIAGAVLAYSIVLYKVYGSSILSRSSWNTPFLRRIMTDDNVLYFVLALSLLLNRPVLFALTPYAIYATFHISTYMRSNLLPAISPSVTSGTEPKNYVYKVSQLLNKYTRTQFQPAMKLVANIEAFLLFRYFFGFFLRLNTFSQFIFYAFFLRMRYNSSHFTRASFRDIGLRMDRVVADHRVPPQARNAWAQLKHYLSKFGNVPLTQSPASGARPTSAST</sequence>
<reference evidence="7 8" key="1">
    <citation type="journal article" date="2011" name="Science">
        <title>Comparative functional genomics of the fission yeasts.</title>
        <authorList>
            <person name="Rhind N."/>
            <person name="Chen Z."/>
            <person name="Yassour M."/>
            <person name="Thompson D.A."/>
            <person name="Haas B.J."/>
            <person name="Habib N."/>
            <person name="Wapinski I."/>
            <person name="Roy S."/>
            <person name="Lin M.F."/>
            <person name="Heiman D.I."/>
            <person name="Young S.K."/>
            <person name="Furuya K."/>
            <person name="Guo Y."/>
            <person name="Pidoux A."/>
            <person name="Chen H.M."/>
            <person name="Robbertse B."/>
            <person name="Goldberg J.M."/>
            <person name="Aoki K."/>
            <person name="Bayne E.H."/>
            <person name="Berlin A.M."/>
            <person name="Desjardins C.A."/>
            <person name="Dobbs E."/>
            <person name="Dukaj L."/>
            <person name="Fan L."/>
            <person name="FitzGerald M.G."/>
            <person name="French C."/>
            <person name="Gujja S."/>
            <person name="Hansen K."/>
            <person name="Keifenheim D."/>
            <person name="Levin J.Z."/>
            <person name="Mosher R.A."/>
            <person name="Mueller C.A."/>
            <person name="Pfiffner J."/>
            <person name="Priest M."/>
            <person name="Russ C."/>
            <person name="Smialowska A."/>
            <person name="Swoboda P."/>
            <person name="Sykes S.M."/>
            <person name="Vaughn M."/>
            <person name="Vengrova S."/>
            <person name="Yoder R."/>
            <person name="Zeng Q."/>
            <person name="Allshire R."/>
            <person name="Baulcombe D."/>
            <person name="Birren B.W."/>
            <person name="Brown W."/>
            <person name="Ekwall K."/>
            <person name="Kellis M."/>
            <person name="Leatherwood J."/>
            <person name="Levin H."/>
            <person name="Margalit H."/>
            <person name="Martienssen R."/>
            <person name="Nieduszynski C.A."/>
            <person name="Spatafora J.W."/>
            <person name="Friedman N."/>
            <person name="Dalgaard J.Z."/>
            <person name="Baumann P."/>
            <person name="Niki H."/>
            <person name="Regev A."/>
            <person name="Nusbaum C."/>
        </authorList>
    </citation>
    <scope>NUCLEOTIDE SEQUENCE [LARGE SCALE GENOMIC DNA]</scope>
    <source>
        <strain evidence="8">yFS286</strain>
    </source>
</reference>
<evidence type="ECO:0000256" key="6">
    <source>
        <dbReference type="SAM" id="Phobius"/>
    </source>
</evidence>
<evidence type="ECO:0000256" key="4">
    <source>
        <dbReference type="ARBA" id="ARBA00022989"/>
    </source>
</evidence>
<dbReference type="InterPro" id="IPR051645">
    <property type="entry name" value="PER33/POM33_regulator"/>
</dbReference>
<dbReference type="RefSeq" id="XP_013018530.1">
    <property type="nucleotide sequence ID" value="XM_013163076.1"/>
</dbReference>
<feature type="transmembrane region" description="Helical" evidence="6">
    <location>
        <begin position="24"/>
        <end position="42"/>
    </location>
</feature>
<dbReference type="InterPro" id="IPR005344">
    <property type="entry name" value="TMEM33/Pom33"/>
</dbReference>
<evidence type="ECO:0000256" key="3">
    <source>
        <dbReference type="ARBA" id="ARBA00022692"/>
    </source>
</evidence>
<feature type="transmembrane region" description="Helical" evidence="6">
    <location>
        <begin position="98"/>
        <end position="123"/>
    </location>
</feature>
<gene>
    <name evidence="7" type="ORF">SOCG_00656</name>
</gene>
<protein>
    <submittedName>
        <fullName evidence="7">Eukaryotic protein</fullName>
    </submittedName>
</protein>
<dbReference type="GO" id="GO:0032153">
    <property type="term" value="C:cell division site"/>
    <property type="evidence" value="ECO:0007669"/>
    <property type="project" value="EnsemblFungi"/>
</dbReference>
<keyword evidence="4 6" id="KW-1133">Transmembrane helix</keyword>
<evidence type="ECO:0000313" key="8">
    <source>
        <dbReference type="Proteomes" id="UP000016088"/>
    </source>
</evidence>
<dbReference type="PANTHER" id="PTHR12703">
    <property type="entry name" value="TRANSMEMBRANE PROTEIN 33"/>
    <property type="match status" value="1"/>
</dbReference>
<feature type="transmembrane region" description="Helical" evidence="6">
    <location>
        <begin position="54"/>
        <end position="74"/>
    </location>
</feature>
<evidence type="ECO:0000256" key="2">
    <source>
        <dbReference type="ARBA" id="ARBA00007322"/>
    </source>
</evidence>
<dbReference type="VEuPathDB" id="FungiDB:SOCG_00656"/>
<dbReference type="GO" id="GO:1990809">
    <property type="term" value="P:endoplasmic reticulum tubular network membrane organization"/>
    <property type="evidence" value="ECO:0007669"/>
    <property type="project" value="EnsemblFungi"/>
</dbReference>
<dbReference type="GO" id="GO:0031965">
    <property type="term" value="C:nuclear membrane"/>
    <property type="evidence" value="ECO:0007669"/>
    <property type="project" value="EnsemblFungi"/>
</dbReference>
<dbReference type="GO" id="GO:0032541">
    <property type="term" value="C:cortical endoplasmic reticulum"/>
    <property type="evidence" value="ECO:0007669"/>
    <property type="project" value="EnsemblFungi"/>
</dbReference>
<dbReference type="EMBL" id="KE503207">
    <property type="protein sequence ID" value="EPX72894.1"/>
    <property type="molecule type" value="Genomic_DNA"/>
</dbReference>
<dbReference type="AlphaFoldDB" id="S9RFN5"/>
<evidence type="ECO:0000256" key="5">
    <source>
        <dbReference type="ARBA" id="ARBA00023136"/>
    </source>
</evidence>
<keyword evidence="3 6" id="KW-0812">Transmembrane</keyword>
<dbReference type="Proteomes" id="UP000016088">
    <property type="component" value="Unassembled WGS sequence"/>
</dbReference>
<dbReference type="OMA" id="NVQYLIM"/>
<dbReference type="HOGENOM" id="CLU_065417_0_0_1"/>
<dbReference type="Pfam" id="PF03661">
    <property type="entry name" value="TMEM33_Pom33"/>
    <property type="match status" value="1"/>
</dbReference>
<feature type="transmembrane region" description="Helical" evidence="6">
    <location>
        <begin position="183"/>
        <end position="207"/>
    </location>
</feature>
<comment type="subcellular location">
    <subcellularLocation>
        <location evidence="1">Membrane</location>
        <topology evidence="1">Multi-pass membrane protein</topology>
    </subcellularLocation>
</comment>
<dbReference type="PANTHER" id="PTHR12703:SF4">
    <property type="entry name" value="TRANSMEMBRANE PROTEIN 33"/>
    <property type="match status" value="1"/>
</dbReference>
<dbReference type="OrthoDB" id="5581259at2759"/>
<dbReference type="GeneID" id="25029640"/>
<evidence type="ECO:0000256" key="1">
    <source>
        <dbReference type="ARBA" id="ARBA00004141"/>
    </source>
</evidence>
<keyword evidence="8" id="KW-1185">Reference proteome</keyword>
<dbReference type="eggNOG" id="KOG4002">
    <property type="taxonomic scope" value="Eukaryota"/>
</dbReference>
<dbReference type="GO" id="GO:0071763">
    <property type="term" value="P:nuclear membrane organization"/>
    <property type="evidence" value="ECO:0007669"/>
    <property type="project" value="EnsemblFungi"/>
</dbReference>
<evidence type="ECO:0000313" key="7">
    <source>
        <dbReference type="EMBL" id="EPX72894.1"/>
    </source>
</evidence>
<dbReference type="GO" id="GO:0140480">
    <property type="term" value="P:mitotic spindle pole body insertion into the nuclear envelope"/>
    <property type="evidence" value="ECO:0007669"/>
    <property type="project" value="EnsemblFungi"/>
</dbReference>
<keyword evidence="5 6" id="KW-0472">Membrane</keyword>